<protein>
    <submittedName>
        <fullName evidence="2">Uncharacterized protein TCIL3000_4_3730</fullName>
    </submittedName>
</protein>
<gene>
    <name evidence="2" type="ORF">TCIL3000_4_3730</name>
</gene>
<dbReference type="InterPro" id="IPR000073">
    <property type="entry name" value="AB_hydrolase_1"/>
</dbReference>
<dbReference type="AlphaFoldDB" id="G0ULL4"/>
<reference evidence="2" key="1">
    <citation type="journal article" date="2012" name="Proc. Natl. Acad. Sci. U.S.A.">
        <title>Antigenic diversity is generated by distinct evolutionary mechanisms in African trypanosome species.</title>
        <authorList>
            <person name="Jackson A.P."/>
            <person name="Berry A."/>
            <person name="Aslett M."/>
            <person name="Allison H.C."/>
            <person name="Burton P."/>
            <person name="Vavrova-Anderson J."/>
            <person name="Brown R."/>
            <person name="Browne H."/>
            <person name="Corton N."/>
            <person name="Hauser H."/>
            <person name="Gamble J."/>
            <person name="Gilderthorp R."/>
            <person name="Marcello L."/>
            <person name="McQuillan J."/>
            <person name="Otto T.D."/>
            <person name="Quail M.A."/>
            <person name="Sanders M.J."/>
            <person name="van Tonder A."/>
            <person name="Ginger M.L."/>
            <person name="Field M.C."/>
            <person name="Barry J.D."/>
            <person name="Hertz-Fowler C."/>
            <person name="Berriman M."/>
        </authorList>
    </citation>
    <scope>NUCLEOTIDE SEQUENCE</scope>
    <source>
        <strain evidence="2">IL3000</strain>
    </source>
</reference>
<dbReference type="EMBL" id="HE575317">
    <property type="protein sequence ID" value="CCC90269.1"/>
    <property type="molecule type" value="Genomic_DNA"/>
</dbReference>
<dbReference type="FunFam" id="3.40.50.1820:FF:000117">
    <property type="entry name" value="Monoglyceride lipase, putative"/>
    <property type="match status" value="1"/>
</dbReference>
<name>G0ULL4_TRYCI</name>
<accession>G0ULL4</accession>
<dbReference type="InterPro" id="IPR022742">
    <property type="entry name" value="Hydrolase_4"/>
</dbReference>
<dbReference type="Gene3D" id="3.40.50.1820">
    <property type="entry name" value="alpha/beta hydrolase"/>
    <property type="match status" value="1"/>
</dbReference>
<dbReference type="InterPro" id="IPR029058">
    <property type="entry name" value="AB_hydrolase_fold"/>
</dbReference>
<sequence length="316" mass="35540">MGCMFSCCCCCGVCNENHNLKYCTPKREKPDPELFPQYIQNKQGMWLHFTGWMPPRSVPEVRGVLFVISGLGEHAARYDGVGHYFSRAGYHVFCMDNQGAGASEGERLYVVDFNDFVDDFFLFKRHVLSLHPEYAALPRFLLGHSMGGLIATHVSLRDPTGFNAFVFSGPALQPDPKLATPFKKKLANMLSDCTPKLGVGGIDPKAVSTNRQVVELLEQDPLYFKVKLTARWATTMLTAMEAVWESIEKATYPLLIVHGEKDALCPLSGSRKFIESIPSCNKRLIEYPGLGHEVLTEVRWREVLRDILTFLDSHCE</sequence>
<dbReference type="SUPFAM" id="SSF53474">
    <property type="entry name" value="alpha/beta-Hydrolases"/>
    <property type="match status" value="1"/>
</dbReference>
<dbReference type="VEuPathDB" id="TriTrypDB:TcIL3000_4_3730"/>
<organism evidence="2">
    <name type="scientific">Trypanosoma congolense (strain IL3000)</name>
    <dbReference type="NCBI Taxonomy" id="1068625"/>
    <lineage>
        <taxon>Eukaryota</taxon>
        <taxon>Discoba</taxon>
        <taxon>Euglenozoa</taxon>
        <taxon>Kinetoplastea</taxon>
        <taxon>Metakinetoplastina</taxon>
        <taxon>Trypanosomatida</taxon>
        <taxon>Trypanosomatidae</taxon>
        <taxon>Trypanosoma</taxon>
        <taxon>Nannomonas</taxon>
    </lineage>
</organism>
<dbReference type="PANTHER" id="PTHR11614">
    <property type="entry name" value="PHOSPHOLIPASE-RELATED"/>
    <property type="match status" value="1"/>
</dbReference>
<dbReference type="PRINTS" id="PR00111">
    <property type="entry name" value="ABHYDROLASE"/>
</dbReference>
<evidence type="ECO:0000313" key="2">
    <source>
        <dbReference type="EMBL" id="CCC90269.1"/>
    </source>
</evidence>
<evidence type="ECO:0000259" key="1">
    <source>
        <dbReference type="Pfam" id="PF12146"/>
    </source>
</evidence>
<dbReference type="Pfam" id="PF12146">
    <property type="entry name" value="Hydrolase_4"/>
    <property type="match status" value="1"/>
</dbReference>
<feature type="domain" description="Serine aminopeptidase S33" evidence="1">
    <location>
        <begin position="60"/>
        <end position="297"/>
    </location>
</feature>
<proteinExistence type="predicted"/>
<dbReference type="InterPro" id="IPR051044">
    <property type="entry name" value="MAG_DAG_Lipase"/>
</dbReference>